<dbReference type="RefSeq" id="XP_062650842.1">
    <property type="nucleotide sequence ID" value="XM_062786150.1"/>
</dbReference>
<accession>A0AAN6Z6K8</accession>
<reference evidence="1" key="1">
    <citation type="journal article" date="2023" name="Mol. Phylogenet. Evol.">
        <title>Genome-scale phylogeny and comparative genomics of the fungal order Sordariales.</title>
        <authorList>
            <person name="Hensen N."/>
            <person name="Bonometti L."/>
            <person name="Westerberg I."/>
            <person name="Brannstrom I.O."/>
            <person name="Guillou S."/>
            <person name="Cros-Aarteil S."/>
            <person name="Calhoun S."/>
            <person name="Haridas S."/>
            <person name="Kuo A."/>
            <person name="Mondo S."/>
            <person name="Pangilinan J."/>
            <person name="Riley R."/>
            <person name="LaButti K."/>
            <person name="Andreopoulos B."/>
            <person name="Lipzen A."/>
            <person name="Chen C."/>
            <person name="Yan M."/>
            <person name="Daum C."/>
            <person name="Ng V."/>
            <person name="Clum A."/>
            <person name="Steindorff A."/>
            <person name="Ohm R.A."/>
            <person name="Martin F."/>
            <person name="Silar P."/>
            <person name="Natvig D.O."/>
            <person name="Lalanne C."/>
            <person name="Gautier V."/>
            <person name="Ament-Velasquez S.L."/>
            <person name="Kruys A."/>
            <person name="Hutchinson M.I."/>
            <person name="Powell A.J."/>
            <person name="Barry K."/>
            <person name="Miller A.N."/>
            <person name="Grigoriev I.V."/>
            <person name="Debuchy R."/>
            <person name="Gladieux P."/>
            <person name="Hiltunen Thoren M."/>
            <person name="Johannesson H."/>
        </authorList>
    </citation>
    <scope>NUCLEOTIDE SEQUENCE</scope>
    <source>
        <strain evidence="1">CBS 731.68</strain>
    </source>
</reference>
<gene>
    <name evidence="1" type="ORF">N657DRAFT_190125</name>
</gene>
<evidence type="ECO:0000313" key="1">
    <source>
        <dbReference type="EMBL" id="KAK4127071.1"/>
    </source>
</evidence>
<reference evidence="1" key="2">
    <citation type="submission" date="2023-05" db="EMBL/GenBank/DDBJ databases">
        <authorList>
            <consortium name="Lawrence Berkeley National Laboratory"/>
            <person name="Steindorff A."/>
            <person name="Hensen N."/>
            <person name="Bonometti L."/>
            <person name="Westerberg I."/>
            <person name="Brannstrom I.O."/>
            <person name="Guillou S."/>
            <person name="Cros-Aarteil S."/>
            <person name="Calhoun S."/>
            <person name="Haridas S."/>
            <person name="Kuo A."/>
            <person name="Mondo S."/>
            <person name="Pangilinan J."/>
            <person name="Riley R."/>
            <person name="Labutti K."/>
            <person name="Andreopoulos B."/>
            <person name="Lipzen A."/>
            <person name="Chen C."/>
            <person name="Yanf M."/>
            <person name="Daum C."/>
            <person name="Ng V."/>
            <person name="Clum A."/>
            <person name="Ohm R."/>
            <person name="Martin F."/>
            <person name="Silar P."/>
            <person name="Natvig D."/>
            <person name="Lalanne C."/>
            <person name="Gautier V."/>
            <person name="Ament-Velasquez S.L."/>
            <person name="Kruys A."/>
            <person name="Hutchinson M.I."/>
            <person name="Powell A.J."/>
            <person name="Barry K."/>
            <person name="Miller A.N."/>
            <person name="Grigoriev I.V."/>
            <person name="Debuchy R."/>
            <person name="Gladieux P."/>
            <person name="Thoren M.H."/>
            <person name="Johannesson H."/>
        </authorList>
    </citation>
    <scope>NUCLEOTIDE SEQUENCE</scope>
    <source>
        <strain evidence="1">CBS 731.68</strain>
    </source>
</reference>
<comment type="caution">
    <text evidence="1">The sequence shown here is derived from an EMBL/GenBank/DDBJ whole genome shotgun (WGS) entry which is preliminary data.</text>
</comment>
<dbReference type="EMBL" id="MU853224">
    <property type="protein sequence ID" value="KAK4127071.1"/>
    <property type="molecule type" value="Genomic_DNA"/>
</dbReference>
<proteinExistence type="predicted"/>
<dbReference type="AlphaFoldDB" id="A0AAN6Z6K8"/>
<dbReference type="Proteomes" id="UP001302602">
    <property type="component" value="Unassembled WGS sequence"/>
</dbReference>
<sequence>MHDGNSKEYTPCYTIRLVWDVIQIQLDAAQTLSRSSKSKSQLCELRREEREDEKGAAYRISTAYGEFHLETQHIRCNPRPCRNPDHRSRASVSICIASPLPDGGYSQQAEKMPLLRPGRLHRFMLRHGSRLALSRVPDSPDLNRHGSVVAAAG</sequence>
<organism evidence="1 2">
    <name type="scientific">Parathielavia appendiculata</name>
    <dbReference type="NCBI Taxonomy" id="2587402"/>
    <lineage>
        <taxon>Eukaryota</taxon>
        <taxon>Fungi</taxon>
        <taxon>Dikarya</taxon>
        <taxon>Ascomycota</taxon>
        <taxon>Pezizomycotina</taxon>
        <taxon>Sordariomycetes</taxon>
        <taxon>Sordariomycetidae</taxon>
        <taxon>Sordariales</taxon>
        <taxon>Chaetomiaceae</taxon>
        <taxon>Parathielavia</taxon>
    </lineage>
</organism>
<keyword evidence="2" id="KW-1185">Reference proteome</keyword>
<evidence type="ECO:0000313" key="2">
    <source>
        <dbReference type="Proteomes" id="UP001302602"/>
    </source>
</evidence>
<name>A0AAN6Z6K8_9PEZI</name>
<protein>
    <submittedName>
        <fullName evidence="1">Uncharacterized protein</fullName>
    </submittedName>
</protein>
<dbReference type="GeneID" id="87822916"/>